<sequence length="211" mass="23570">MGYMSGHGRTENVIVKELGWVVKCSKEFRNSSTPEEYKFESVQEEQVSADGSKLPRSLNLGTPSAESRVGCRMPGCKFLTREACPSVQSNAVRILVGFFSHVGCAVAVKNLKGAKGHTNSDPREQADEKIRSRRQDLIDKRSKGLIEKKKTYHNVLYPLYAVESTQAGFNEMDWIQQCLRSNLDLVIRVRGFYRGGEIGWVGMLGSPPLNI</sequence>
<reference evidence="1 2" key="1">
    <citation type="journal article" date="2016" name="Mol. Biol. Evol.">
        <title>Comparative Genomics of Early-Diverging Mushroom-Forming Fungi Provides Insights into the Origins of Lignocellulose Decay Capabilities.</title>
        <authorList>
            <person name="Nagy L.G."/>
            <person name="Riley R."/>
            <person name="Tritt A."/>
            <person name="Adam C."/>
            <person name="Daum C."/>
            <person name="Floudas D."/>
            <person name="Sun H."/>
            <person name="Yadav J.S."/>
            <person name="Pangilinan J."/>
            <person name="Larsson K.H."/>
            <person name="Matsuura K."/>
            <person name="Barry K."/>
            <person name="Labutti K."/>
            <person name="Kuo R."/>
            <person name="Ohm R.A."/>
            <person name="Bhattacharya S.S."/>
            <person name="Shirouzu T."/>
            <person name="Yoshinaga Y."/>
            <person name="Martin F.M."/>
            <person name="Grigoriev I.V."/>
            <person name="Hibbett D.S."/>
        </authorList>
    </citation>
    <scope>NUCLEOTIDE SEQUENCE [LARGE SCALE GENOMIC DNA]</scope>
    <source>
        <strain evidence="1 2">HHB9708</strain>
    </source>
</reference>
<evidence type="ECO:0000313" key="1">
    <source>
        <dbReference type="EMBL" id="KZS96735.1"/>
    </source>
</evidence>
<organism evidence="1 2">
    <name type="scientific">Sistotremastrum niveocremeum HHB9708</name>
    <dbReference type="NCBI Taxonomy" id="1314777"/>
    <lineage>
        <taxon>Eukaryota</taxon>
        <taxon>Fungi</taxon>
        <taxon>Dikarya</taxon>
        <taxon>Basidiomycota</taxon>
        <taxon>Agaricomycotina</taxon>
        <taxon>Agaricomycetes</taxon>
        <taxon>Sistotremastrales</taxon>
        <taxon>Sistotremastraceae</taxon>
        <taxon>Sertulicium</taxon>
        <taxon>Sertulicium niveocremeum</taxon>
    </lineage>
</organism>
<keyword evidence="2" id="KW-1185">Reference proteome</keyword>
<dbReference type="EMBL" id="KV419398">
    <property type="protein sequence ID" value="KZS96735.1"/>
    <property type="molecule type" value="Genomic_DNA"/>
</dbReference>
<name>A0A164YAH6_9AGAM</name>
<gene>
    <name evidence="1" type="ORF">SISNIDRAFT_533627</name>
</gene>
<proteinExistence type="predicted"/>
<accession>A0A164YAH6</accession>
<dbReference type="Proteomes" id="UP000076722">
    <property type="component" value="Unassembled WGS sequence"/>
</dbReference>
<dbReference type="AlphaFoldDB" id="A0A164YAH6"/>
<protein>
    <submittedName>
        <fullName evidence="1">Uncharacterized protein</fullName>
    </submittedName>
</protein>
<evidence type="ECO:0000313" key="2">
    <source>
        <dbReference type="Proteomes" id="UP000076722"/>
    </source>
</evidence>